<dbReference type="SUPFAM" id="SSF52091">
    <property type="entry name" value="SpoIIaa-like"/>
    <property type="match status" value="1"/>
</dbReference>
<comment type="caution">
    <text evidence="2">The sequence shown here is derived from an EMBL/GenBank/DDBJ whole genome shotgun (WGS) entry which is preliminary data.</text>
</comment>
<name>A0ABP9SED2_9ACTN</name>
<keyword evidence="3" id="KW-1185">Reference proteome</keyword>
<protein>
    <recommendedName>
        <fullName evidence="1">STAS domain-containing protein</fullName>
    </recommendedName>
</protein>
<reference evidence="3" key="1">
    <citation type="journal article" date="2019" name="Int. J. Syst. Evol. Microbiol.">
        <title>The Global Catalogue of Microorganisms (GCM) 10K type strain sequencing project: providing services to taxonomists for standard genome sequencing and annotation.</title>
        <authorList>
            <consortium name="The Broad Institute Genomics Platform"/>
            <consortium name="The Broad Institute Genome Sequencing Center for Infectious Disease"/>
            <person name="Wu L."/>
            <person name="Ma J."/>
        </authorList>
    </citation>
    <scope>NUCLEOTIDE SEQUENCE [LARGE SCALE GENOMIC DNA]</scope>
    <source>
        <strain evidence="3">JCM 18304</strain>
    </source>
</reference>
<dbReference type="InterPro" id="IPR002645">
    <property type="entry name" value="STAS_dom"/>
</dbReference>
<dbReference type="Pfam" id="PF13466">
    <property type="entry name" value="STAS_2"/>
    <property type="match status" value="1"/>
</dbReference>
<evidence type="ECO:0000313" key="2">
    <source>
        <dbReference type="EMBL" id="GAA5194848.1"/>
    </source>
</evidence>
<organism evidence="2 3">
    <name type="scientific">Rugosimonospora acidiphila</name>
    <dbReference type="NCBI Taxonomy" id="556531"/>
    <lineage>
        <taxon>Bacteria</taxon>
        <taxon>Bacillati</taxon>
        <taxon>Actinomycetota</taxon>
        <taxon>Actinomycetes</taxon>
        <taxon>Micromonosporales</taxon>
        <taxon>Micromonosporaceae</taxon>
        <taxon>Rugosimonospora</taxon>
    </lineage>
</organism>
<dbReference type="CDD" id="cd07043">
    <property type="entry name" value="STAS_anti-anti-sigma_factors"/>
    <property type="match status" value="1"/>
</dbReference>
<proteinExistence type="predicted"/>
<dbReference type="Proteomes" id="UP001501570">
    <property type="component" value="Unassembled WGS sequence"/>
</dbReference>
<dbReference type="InterPro" id="IPR025847">
    <property type="entry name" value="MEDS_domain"/>
</dbReference>
<sequence>MTFSDEDERLDIVAAFVRDGLSAGHRVLCYTDSYAPAALSGRLAERGVVTQPYAAKGQLNLQPTRVWLAGGGFLPGRVLDELTGEIDRARRDGFTGLRISADMGWAAQPVAGVEHLVTFEEGASKLFAASQVTAICQYDRQQFDAVTLASTTAAHSCAVAATVYHDDAVLRICRQHSPAGIRVAGELDYTALDDFREALAEAVRLDAHVHVNLARLRFIDAATAGALVQAAATLGPGRGMTVLCRGLVRTVLGHVGAGNVEQLRLRVAPGEH</sequence>
<dbReference type="PROSITE" id="PS50801">
    <property type="entry name" value="STAS"/>
    <property type="match status" value="1"/>
</dbReference>
<evidence type="ECO:0000259" key="1">
    <source>
        <dbReference type="PROSITE" id="PS50801"/>
    </source>
</evidence>
<dbReference type="InterPro" id="IPR058548">
    <property type="entry name" value="MlaB-like_STAS"/>
</dbReference>
<gene>
    <name evidence="2" type="ORF">GCM10023322_60230</name>
</gene>
<dbReference type="InterPro" id="IPR036513">
    <property type="entry name" value="STAS_dom_sf"/>
</dbReference>
<dbReference type="Gene3D" id="3.30.750.24">
    <property type="entry name" value="STAS domain"/>
    <property type="match status" value="1"/>
</dbReference>
<dbReference type="Pfam" id="PF14417">
    <property type="entry name" value="MEDS"/>
    <property type="match status" value="1"/>
</dbReference>
<feature type="domain" description="STAS" evidence="1">
    <location>
        <begin position="181"/>
        <end position="243"/>
    </location>
</feature>
<dbReference type="RefSeq" id="WP_345635297.1">
    <property type="nucleotide sequence ID" value="NZ_BAABJQ010000022.1"/>
</dbReference>
<dbReference type="EMBL" id="BAABJQ010000022">
    <property type="protein sequence ID" value="GAA5194848.1"/>
    <property type="molecule type" value="Genomic_DNA"/>
</dbReference>
<accession>A0ABP9SED2</accession>
<evidence type="ECO:0000313" key="3">
    <source>
        <dbReference type="Proteomes" id="UP001501570"/>
    </source>
</evidence>